<name>X1HUU1_9ZZZZ</name>
<dbReference type="EMBL" id="BARU01021510">
    <property type="protein sequence ID" value="GAH60845.1"/>
    <property type="molecule type" value="Genomic_DNA"/>
</dbReference>
<gene>
    <name evidence="1" type="ORF">S03H2_35192</name>
</gene>
<proteinExistence type="predicted"/>
<evidence type="ECO:0000313" key="1">
    <source>
        <dbReference type="EMBL" id="GAH60845.1"/>
    </source>
</evidence>
<organism evidence="1">
    <name type="scientific">marine sediment metagenome</name>
    <dbReference type="NCBI Taxonomy" id="412755"/>
    <lineage>
        <taxon>unclassified sequences</taxon>
        <taxon>metagenomes</taxon>
        <taxon>ecological metagenomes</taxon>
    </lineage>
</organism>
<reference evidence="1" key="1">
    <citation type="journal article" date="2014" name="Front. Microbiol.">
        <title>High frequency of phylogenetically diverse reductive dehalogenase-homologous genes in deep subseafloor sedimentary metagenomes.</title>
        <authorList>
            <person name="Kawai M."/>
            <person name="Futagami T."/>
            <person name="Toyoda A."/>
            <person name="Takaki Y."/>
            <person name="Nishi S."/>
            <person name="Hori S."/>
            <person name="Arai W."/>
            <person name="Tsubouchi T."/>
            <person name="Morono Y."/>
            <person name="Uchiyama I."/>
            <person name="Ito T."/>
            <person name="Fujiyama A."/>
            <person name="Inagaki F."/>
            <person name="Takami H."/>
        </authorList>
    </citation>
    <scope>NUCLEOTIDE SEQUENCE</scope>
    <source>
        <strain evidence="1">Expedition CK06-06</strain>
    </source>
</reference>
<accession>X1HUU1</accession>
<protein>
    <submittedName>
        <fullName evidence="1">Uncharacterized protein</fullName>
    </submittedName>
</protein>
<sequence>LAAYDEIQDTQSRHFLEPHDEGLIYHSYWGVTPTRARIYVQYPPRADIGSMLSVPRTETGDVGYIDGDKSPYTGPFSNATELFTVKEKYPQVQAYNPLNDDMYNVMLNFDQRHYTYTIIKNLDLIKSMLIGAARAKRYTMGTAWPNVMTIPTWLKDAVGTELLKKTLGIMEEGG</sequence>
<comment type="caution">
    <text evidence="1">The sequence shown here is derived from an EMBL/GenBank/DDBJ whole genome shotgun (WGS) entry which is preliminary data.</text>
</comment>
<dbReference type="AlphaFoldDB" id="X1HUU1"/>
<feature type="non-terminal residue" evidence="1">
    <location>
        <position position="1"/>
    </location>
</feature>